<feature type="region of interest" description="Disordered" evidence="1">
    <location>
        <begin position="409"/>
        <end position="464"/>
    </location>
</feature>
<name>A0A9P5Q886_9AGAR</name>
<protein>
    <submittedName>
        <fullName evidence="2">Uncharacterized protein</fullName>
    </submittedName>
</protein>
<organism evidence="2 3">
    <name type="scientific">Rhodocollybia butyracea</name>
    <dbReference type="NCBI Taxonomy" id="206335"/>
    <lineage>
        <taxon>Eukaryota</taxon>
        <taxon>Fungi</taxon>
        <taxon>Dikarya</taxon>
        <taxon>Basidiomycota</taxon>
        <taxon>Agaricomycotina</taxon>
        <taxon>Agaricomycetes</taxon>
        <taxon>Agaricomycetidae</taxon>
        <taxon>Agaricales</taxon>
        <taxon>Marasmiineae</taxon>
        <taxon>Omphalotaceae</taxon>
        <taxon>Rhodocollybia</taxon>
    </lineage>
</organism>
<dbReference type="Proteomes" id="UP000772434">
    <property type="component" value="Unassembled WGS sequence"/>
</dbReference>
<sequence length="538" mass="58461">MSNFNNVQLETGPRQKWELEDTEEELKTVAESHVLAFTLQQSRQKWLTSVLPKFSGKTRKGPKPAGDTSSGPPPHNLRLCGNCEVQIGPHIFSDTTFYEAHYLPSASAQLQSTSFPSTSASIEPTMATPAFLDQISAAAAQNPTLASLIQVVSSGKANQDQLQMLSMTLRELNNPFAALQYSQLNSQNSTAPQVIKEYDLVVEFQETPSERFILPRGPTACERVPRGNVFDTVVTSYVRLQSNSSSTPHPYGTSSSEPRTMMTMILRDTPTAIWDVLNRWVGGEEKMTANKSWLLALQQKQSQKTYLGYRLPPGSLLDHLKTATRPYPMKSIKPSIALSKPRRVRKTVQRDIHLETNVVPDPSIGSSSAEPATTATAKSAKRKRNAAESEDLNAAMNLAAAITGANTQYIPRPQTCSPSGPSTPSSGLAPAITSVNASSPAPTFTPALNKQKQRNSTAMPSRPAATEIKCRSCQTPDVPLMLGGRFCRPCVEAGRATADIPQLPNSASRAPTSYKPTYLPSLSMPPPNNSYISFNPTS</sequence>
<proteinExistence type="predicted"/>
<feature type="region of interest" description="Disordered" evidence="1">
    <location>
        <begin position="501"/>
        <end position="538"/>
    </location>
</feature>
<feature type="compositionally biased region" description="Low complexity" evidence="1">
    <location>
        <begin position="366"/>
        <end position="378"/>
    </location>
</feature>
<feature type="region of interest" description="Disordered" evidence="1">
    <location>
        <begin position="357"/>
        <end position="389"/>
    </location>
</feature>
<gene>
    <name evidence="2" type="ORF">BDP27DRAFT_1313799</name>
</gene>
<dbReference type="EMBL" id="JADNRY010000007">
    <property type="protein sequence ID" value="KAF9076032.1"/>
    <property type="molecule type" value="Genomic_DNA"/>
</dbReference>
<feature type="compositionally biased region" description="Polar residues" evidence="1">
    <location>
        <begin position="503"/>
        <end position="515"/>
    </location>
</feature>
<reference evidence="2" key="1">
    <citation type="submission" date="2020-11" db="EMBL/GenBank/DDBJ databases">
        <authorList>
            <consortium name="DOE Joint Genome Institute"/>
            <person name="Ahrendt S."/>
            <person name="Riley R."/>
            <person name="Andreopoulos W."/>
            <person name="Labutti K."/>
            <person name="Pangilinan J."/>
            <person name="Ruiz-Duenas F.J."/>
            <person name="Barrasa J.M."/>
            <person name="Sanchez-Garcia M."/>
            <person name="Camarero S."/>
            <person name="Miyauchi S."/>
            <person name="Serrano A."/>
            <person name="Linde D."/>
            <person name="Babiker R."/>
            <person name="Drula E."/>
            <person name="Ayuso-Fernandez I."/>
            <person name="Pacheco R."/>
            <person name="Padilla G."/>
            <person name="Ferreira P."/>
            <person name="Barriuso J."/>
            <person name="Kellner H."/>
            <person name="Castanera R."/>
            <person name="Alfaro M."/>
            <person name="Ramirez L."/>
            <person name="Pisabarro A.G."/>
            <person name="Kuo A."/>
            <person name="Tritt A."/>
            <person name="Lipzen A."/>
            <person name="He G."/>
            <person name="Yan M."/>
            <person name="Ng V."/>
            <person name="Cullen D."/>
            <person name="Martin F."/>
            <person name="Rosso M.-N."/>
            <person name="Henrissat B."/>
            <person name="Hibbett D."/>
            <person name="Martinez A.T."/>
            <person name="Grigoriev I.V."/>
        </authorList>
    </citation>
    <scope>NUCLEOTIDE SEQUENCE</scope>
    <source>
        <strain evidence="2">AH 40177</strain>
    </source>
</reference>
<dbReference type="OrthoDB" id="5338195at2759"/>
<comment type="caution">
    <text evidence="2">The sequence shown here is derived from an EMBL/GenBank/DDBJ whole genome shotgun (WGS) entry which is preliminary data.</text>
</comment>
<accession>A0A9P5Q886</accession>
<keyword evidence="3" id="KW-1185">Reference proteome</keyword>
<dbReference type="AlphaFoldDB" id="A0A9P5Q886"/>
<feature type="region of interest" description="Disordered" evidence="1">
    <location>
        <begin position="51"/>
        <end position="75"/>
    </location>
</feature>
<feature type="compositionally biased region" description="Polar residues" evidence="1">
    <location>
        <begin position="433"/>
        <end position="459"/>
    </location>
</feature>
<feature type="compositionally biased region" description="Low complexity" evidence="1">
    <location>
        <begin position="413"/>
        <end position="431"/>
    </location>
</feature>
<evidence type="ECO:0000313" key="3">
    <source>
        <dbReference type="Proteomes" id="UP000772434"/>
    </source>
</evidence>
<evidence type="ECO:0000256" key="1">
    <source>
        <dbReference type="SAM" id="MobiDB-lite"/>
    </source>
</evidence>
<evidence type="ECO:0000313" key="2">
    <source>
        <dbReference type="EMBL" id="KAF9076032.1"/>
    </source>
</evidence>